<dbReference type="EMBL" id="JANPWB010000008">
    <property type="protein sequence ID" value="KAJ1161032.1"/>
    <property type="molecule type" value="Genomic_DNA"/>
</dbReference>
<protein>
    <submittedName>
        <fullName evidence="1">Uncharacterized protein</fullName>
    </submittedName>
</protein>
<evidence type="ECO:0000313" key="2">
    <source>
        <dbReference type="Proteomes" id="UP001066276"/>
    </source>
</evidence>
<keyword evidence="2" id="KW-1185">Reference proteome</keyword>
<comment type="caution">
    <text evidence="1">The sequence shown here is derived from an EMBL/GenBank/DDBJ whole genome shotgun (WGS) entry which is preliminary data.</text>
</comment>
<proteinExistence type="predicted"/>
<accession>A0AAV7SAP1</accession>
<name>A0AAV7SAP1_PLEWA</name>
<reference evidence="1" key="1">
    <citation type="journal article" date="2022" name="bioRxiv">
        <title>Sequencing and chromosome-scale assembly of the giantPleurodeles waltlgenome.</title>
        <authorList>
            <person name="Brown T."/>
            <person name="Elewa A."/>
            <person name="Iarovenko S."/>
            <person name="Subramanian E."/>
            <person name="Araus A.J."/>
            <person name="Petzold A."/>
            <person name="Susuki M."/>
            <person name="Suzuki K.-i.T."/>
            <person name="Hayashi T."/>
            <person name="Toyoda A."/>
            <person name="Oliveira C."/>
            <person name="Osipova E."/>
            <person name="Leigh N.D."/>
            <person name="Simon A."/>
            <person name="Yun M.H."/>
        </authorList>
    </citation>
    <scope>NUCLEOTIDE SEQUENCE</scope>
    <source>
        <strain evidence="1">20211129_DDA</strain>
        <tissue evidence="1">Liver</tissue>
    </source>
</reference>
<sequence length="194" mass="20069">MRPRATLGPTQSPATTNLFSQWRSTSLPSHFLCLGANKVLRGPPAPQINGPRVPPHQGLLIARIQMSDTAAAISCPQPGAQALPLSSTGAPRHIRGAPQPPQSTCSAAHSWAAASPLLRAAKPQSSRAAAWPEPPRAAPAYCRRRHVSRGSALPLGGSTGVLGPPGLPTVPGVQYAPSTTRFHPIGGCKAMSEA</sequence>
<organism evidence="1 2">
    <name type="scientific">Pleurodeles waltl</name>
    <name type="common">Iberian ribbed newt</name>
    <dbReference type="NCBI Taxonomy" id="8319"/>
    <lineage>
        <taxon>Eukaryota</taxon>
        <taxon>Metazoa</taxon>
        <taxon>Chordata</taxon>
        <taxon>Craniata</taxon>
        <taxon>Vertebrata</taxon>
        <taxon>Euteleostomi</taxon>
        <taxon>Amphibia</taxon>
        <taxon>Batrachia</taxon>
        <taxon>Caudata</taxon>
        <taxon>Salamandroidea</taxon>
        <taxon>Salamandridae</taxon>
        <taxon>Pleurodelinae</taxon>
        <taxon>Pleurodeles</taxon>
    </lineage>
</organism>
<gene>
    <name evidence="1" type="ORF">NDU88_001520</name>
</gene>
<dbReference type="Proteomes" id="UP001066276">
    <property type="component" value="Chromosome 4_2"/>
</dbReference>
<evidence type="ECO:0000313" key="1">
    <source>
        <dbReference type="EMBL" id="KAJ1161032.1"/>
    </source>
</evidence>
<dbReference type="AlphaFoldDB" id="A0AAV7SAP1"/>